<dbReference type="AlphaFoldDB" id="A0A843V5E7"/>
<sequence>MRTLGSLAGVREVWSLQWYQSGCAASLQDSCACCRWVAIVDTSCAWRVWSLGVFVPWWHGWRWTRWQWSSPCGGQVQASPGVVLFVIFGAFECVCIAKAEIACMWCGLHRCRVSRLRQWDFVCPRGSDGLLCFPVSGVLSQMMVW</sequence>
<dbReference type="EMBL" id="NMUH01001567">
    <property type="protein sequence ID" value="MQL93482.1"/>
    <property type="molecule type" value="Genomic_DNA"/>
</dbReference>
<evidence type="ECO:0000313" key="2">
    <source>
        <dbReference type="Proteomes" id="UP000652761"/>
    </source>
</evidence>
<protein>
    <submittedName>
        <fullName evidence="1">Uncharacterized protein</fullName>
    </submittedName>
</protein>
<name>A0A843V5E7_COLES</name>
<dbReference type="Proteomes" id="UP000652761">
    <property type="component" value="Unassembled WGS sequence"/>
</dbReference>
<accession>A0A843V5E7</accession>
<comment type="caution">
    <text evidence="1">The sequence shown here is derived from an EMBL/GenBank/DDBJ whole genome shotgun (WGS) entry which is preliminary data.</text>
</comment>
<proteinExistence type="predicted"/>
<reference evidence="1" key="1">
    <citation type="submission" date="2017-07" db="EMBL/GenBank/DDBJ databases">
        <title>Taro Niue Genome Assembly and Annotation.</title>
        <authorList>
            <person name="Atibalentja N."/>
            <person name="Keating K."/>
            <person name="Fields C.J."/>
        </authorList>
    </citation>
    <scope>NUCLEOTIDE SEQUENCE</scope>
    <source>
        <strain evidence="1">Niue_2</strain>
        <tissue evidence="1">Leaf</tissue>
    </source>
</reference>
<keyword evidence="2" id="KW-1185">Reference proteome</keyword>
<gene>
    <name evidence="1" type="ORF">Taro_026125</name>
</gene>
<organism evidence="1 2">
    <name type="scientific">Colocasia esculenta</name>
    <name type="common">Wild taro</name>
    <name type="synonym">Arum esculentum</name>
    <dbReference type="NCBI Taxonomy" id="4460"/>
    <lineage>
        <taxon>Eukaryota</taxon>
        <taxon>Viridiplantae</taxon>
        <taxon>Streptophyta</taxon>
        <taxon>Embryophyta</taxon>
        <taxon>Tracheophyta</taxon>
        <taxon>Spermatophyta</taxon>
        <taxon>Magnoliopsida</taxon>
        <taxon>Liliopsida</taxon>
        <taxon>Araceae</taxon>
        <taxon>Aroideae</taxon>
        <taxon>Colocasieae</taxon>
        <taxon>Colocasia</taxon>
    </lineage>
</organism>
<evidence type="ECO:0000313" key="1">
    <source>
        <dbReference type="EMBL" id="MQL93482.1"/>
    </source>
</evidence>